<dbReference type="PANTHER" id="PTHR43245">
    <property type="entry name" value="BIFUNCTIONAL POLYMYXIN RESISTANCE PROTEIN ARNA"/>
    <property type="match status" value="1"/>
</dbReference>
<dbReference type="RefSeq" id="WP_176008402.1">
    <property type="nucleotide sequence ID" value="NZ_CP041372.2"/>
</dbReference>
<dbReference type="InterPro" id="IPR001509">
    <property type="entry name" value="Epimerase_deHydtase"/>
</dbReference>
<dbReference type="Pfam" id="PF01370">
    <property type="entry name" value="Epimerase"/>
    <property type="match status" value="1"/>
</dbReference>
<dbReference type="KEGG" id="psua:FLK61_26770"/>
<dbReference type="Gene3D" id="3.40.50.720">
    <property type="entry name" value="NAD(P)-binding Rossmann-like Domain"/>
    <property type="match status" value="1"/>
</dbReference>
<evidence type="ECO:0000259" key="1">
    <source>
        <dbReference type="Pfam" id="PF01370"/>
    </source>
</evidence>
<dbReference type="EMBL" id="CP041372">
    <property type="protein sequence ID" value="QKS70361.1"/>
    <property type="molecule type" value="Genomic_DNA"/>
</dbReference>
<protein>
    <submittedName>
        <fullName evidence="2">NAD-dependent epimerase/dehydratase family protein</fullName>
    </submittedName>
</protein>
<dbReference type="SUPFAM" id="SSF51735">
    <property type="entry name" value="NAD(P)-binding Rossmann-fold domains"/>
    <property type="match status" value="1"/>
</dbReference>
<dbReference type="InterPro" id="IPR036291">
    <property type="entry name" value="NAD(P)-bd_dom_sf"/>
</dbReference>
<sequence length="299" mass="33208">MSTSIFVTGATGFVGRHLFHMLEELSYDVHIGVRTASPYFPPEKTHYITTSYQSIATAIEAAKPEVILHLASFAQLGLKANEIKGMIESNITLTGHLAEAAVTHGVRGFINTSSYAQFGGTTSYRPNSFYATTKQAAENILYYYSLHKDLAVVNLVLYDNYGENDTRKKLLNLIKQALINQSPLDLTPGDQLINLLHVEDVCRAFTVALDHLLTRRLTDFHRYSVMADQTLSLKALVTKLEELSGTSVQVCYGTLPYRDSEIMIPREACERLPGFTPQITLDDGLRRFLAGTSPLQGEI</sequence>
<dbReference type="Proteomes" id="UP000318138">
    <property type="component" value="Chromosome"/>
</dbReference>
<feature type="domain" description="NAD-dependent epimerase/dehydratase" evidence="1">
    <location>
        <begin position="5"/>
        <end position="211"/>
    </location>
</feature>
<keyword evidence="3" id="KW-1185">Reference proteome</keyword>
<reference evidence="3" key="1">
    <citation type="submission" date="2019-07" db="EMBL/GenBank/DDBJ databases">
        <title>Bacillus alkalisoli sp. nov. isolated from saline soil.</title>
        <authorList>
            <person name="Sun J.-Q."/>
            <person name="Xu L."/>
        </authorList>
    </citation>
    <scope>NUCLEOTIDE SEQUENCE [LARGE SCALE GENOMIC DNA]</scope>
    <source>
        <strain evidence="3">M4U3P1</strain>
    </source>
</reference>
<accession>A0A859FC80</accession>
<evidence type="ECO:0000313" key="3">
    <source>
        <dbReference type="Proteomes" id="UP000318138"/>
    </source>
</evidence>
<proteinExistence type="predicted"/>
<organism evidence="2 3">
    <name type="scientific">Paenalkalicoccus suaedae</name>
    <dbReference type="NCBI Taxonomy" id="2592382"/>
    <lineage>
        <taxon>Bacteria</taxon>
        <taxon>Bacillati</taxon>
        <taxon>Bacillota</taxon>
        <taxon>Bacilli</taxon>
        <taxon>Bacillales</taxon>
        <taxon>Bacillaceae</taxon>
        <taxon>Paenalkalicoccus</taxon>
    </lineage>
</organism>
<evidence type="ECO:0000313" key="2">
    <source>
        <dbReference type="EMBL" id="QKS70361.1"/>
    </source>
</evidence>
<dbReference type="AlphaFoldDB" id="A0A859FC80"/>
<dbReference type="InterPro" id="IPR050177">
    <property type="entry name" value="Lipid_A_modif_metabolic_enz"/>
</dbReference>
<name>A0A859FC80_9BACI</name>
<gene>
    <name evidence="2" type="ORF">FLK61_26770</name>
</gene>